<feature type="region of interest" description="Disordered" evidence="1">
    <location>
        <begin position="46"/>
        <end position="76"/>
    </location>
</feature>
<dbReference type="Proteomes" id="UP001162030">
    <property type="component" value="Chromosome"/>
</dbReference>
<gene>
    <name evidence="2" type="ORF">MSZNOR_3479</name>
</gene>
<evidence type="ECO:0000313" key="3">
    <source>
        <dbReference type="Proteomes" id="UP001162030"/>
    </source>
</evidence>
<organism evidence="2 3">
    <name type="scientific">Methylocaldum szegediense</name>
    <dbReference type="NCBI Taxonomy" id="73780"/>
    <lineage>
        <taxon>Bacteria</taxon>
        <taxon>Pseudomonadati</taxon>
        <taxon>Pseudomonadota</taxon>
        <taxon>Gammaproteobacteria</taxon>
        <taxon>Methylococcales</taxon>
        <taxon>Methylococcaceae</taxon>
        <taxon>Methylocaldum</taxon>
    </lineage>
</organism>
<accession>A0ABN8X670</accession>
<keyword evidence="3" id="KW-1185">Reference proteome</keyword>
<evidence type="ECO:0000256" key="1">
    <source>
        <dbReference type="SAM" id="MobiDB-lite"/>
    </source>
</evidence>
<evidence type="ECO:0000313" key="2">
    <source>
        <dbReference type="EMBL" id="CAI8902905.1"/>
    </source>
</evidence>
<sequence length="99" mass="10875">MTQIRNSRRFPATIGSTVIRTGLAAVIPLMLTTATPAYADAERVVEDPPQLQLRKGPPTRTTLMPLPKPGPSPGQERQLELNIVYSDSQLYNPATGRYD</sequence>
<dbReference type="RefSeq" id="WP_202901074.1">
    <property type="nucleotide sequence ID" value="NZ_OX458333.1"/>
</dbReference>
<dbReference type="EMBL" id="OX458333">
    <property type="protein sequence ID" value="CAI8902905.1"/>
    <property type="molecule type" value="Genomic_DNA"/>
</dbReference>
<reference evidence="2 3" key="1">
    <citation type="submission" date="2023-03" db="EMBL/GenBank/DDBJ databases">
        <authorList>
            <person name="Pearce D."/>
        </authorList>
    </citation>
    <scope>NUCLEOTIDE SEQUENCE [LARGE SCALE GENOMIC DNA]</scope>
    <source>
        <strain evidence="2">Msz</strain>
    </source>
</reference>
<name>A0ABN8X670_9GAMM</name>
<protein>
    <submittedName>
        <fullName evidence="2">Uncharacterized protein</fullName>
    </submittedName>
</protein>
<proteinExistence type="predicted"/>